<dbReference type="InterPro" id="IPR001372">
    <property type="entry name" value="Dynein_light_chain_typ-1/2"/>
</dbReference>
<dbReference type="InterPro" id="IPR037177">
    <property type="entry name" value="DLC_sf"/>
</dbReference>
<evidence type="ECO:0000256" key="1">
    <source>
        <dbReference type="SAM" id="MobiDB-lite"/>
    </source>
</evidence>
<gene>
    <name evidence="2" type="ORF">AMON00008_LOCUS179</name>
</gene>
<name>A0A7S4PSD3_9DINO</name>
<dbReference type="EMBL" id="HBNR01000237">
    <property type="protein sequence ID" value="CAE4560560.1"/>
    <property type="molecule type" value="Transcribed_RNA"/>
</dbReference>
<feature type="compositionally biased region" description="Polar residues" evidence="1">
    <location>
        <begin position="1"/>
        <end position="10"/>
    </location>
</feature>
<organism evidence="2">
    <name type="scientific">Alexandrium monilatum</name>
    <dbReference type="NCBI Taxonomy" id="311494"/>
    <lineage>
        <taxon>Eukaryota</taxon>
        <taxon>Sar</taxon>
        <taxon>Alveolata</taxon>
        <taxon>Dinophyceae</taxon>
        <taxon>Gonyaulacales</taxon>
        <taxon>Pyrocystaceae</taxon>
        <taxon>Alexandrium</taxon>
    </lineage>
</organism>
<reference evidence="2" key="1">
    <citation type="submission" date="2021-01" db="EMBL/GenBank/DDBJ databases">
        <authorList>
            <person name="Corre E."/>
            <person name="Pelletier E."/>
            <person name="Niang G."/>
            <person name="Scheremetjew M."/>
            <person name="Finn R."/>
            <person name="Kale V."/>
            <person name="Holt S."/>
            <person name="Cochrane G."/>
            <person name="Meng A."/>
            <person name="Brown T."/>
            <person name="Cohen L."/>
        </authorList>
    </citation>
    <scope>NUCLEOTIDE SEQUENCE</scope>
    <source>
        <strain evidence="2">CCMP3105</strain>
    </source>
</reference>
<protein>
    <recommendedName>
        <fullName evidence="3">Dynein light chain</fullName>
    </recommendedName>
</protein>
<dbReference type="SUPFAM" id="SSF54648">
    <property type="entry name" value="DLC"/>
    <property type="match status" value="1"/>
</dbReference>
<accession>A0A7S4PSD3</accession>
<dbReference type="GO" id="GO:0030286">
    <property type="term" value="C:dynein complex"/>
    <property type="evidence" value="ECO:0007669"/>
    <property type="project" value="InterPro"/>
</dbReference>
<sequence length="154" mass="17302">MAQGPRTRQQAPGEDPPPDRHSKDPGSPTPGAMGDSEDEEETEMDPMARAMADMPKVVVRKNELREDLYNKLLMICVEGLKKHKLQKDIAQHIKQTLDTDSDFNELIGKGPWQVIVGRSFASAITHEAMHISFFDIPKYQETLLIYKSLGVQSL</sequence>
<evidence type="ECO:0000313" key="2">
    <source>
        <dbReference type="EMBL" id="CAE4560560.1"/>
    </source>
</evidence>
<feature type="region of interest" description="Disordered" evidence="1">
    <location>
        <begin position="1"/>
        <end position="52"/>
    </location>
</feature>
<feature type="compositionally biased region" description="Acidic residues" evidence="1">
    <location>
        <begin position="35"/>
        <end position="44"/>
    </location>
</feature>
<dbReference type="CDD" id="cd21450">
    <property type="entry name" value="DLC-like_DYNLL1-like"/>
    <property type="match status" value="1"/>
</dbReference>
<dbReference type="Pfam" id="PF01221">
    <property type="entry name" value="Dynein_light"/>
    <property type="match status" value="1"/>
</dbReference>
<dbReference type="Gene3D" id="3.30.740.10">
    <property type="entry name" value="Protein Inhibitor Of Neuronal Nitric Oxide Synthase"/>
    <property type="match status" value="1"/>
</dbReference>
<dbReference type="AlphaFoldDB" id="A0A7S4PSD3"/>
<evidence type="ECO:0008006" key="3">
    <source>
        <dbReference type="Google" id="ProtNLM"/>
    </source>
</evidence>
<dbReference type="SMART" id="SM01375">
    <property type="entry name" value="Dynein_light"/>
    <property type="match status" value="1"/>
</dbReference>
<proteinExistence type="predicted"/>
<dbReference type="GO" id="GO:0007017">
    <property type="term" value="P:microtubule-based process"/>
    <property type="evidence" value="ECO:0007669"/>
    <property type="project" value="InterPro"/>
</dbReference>